<evidence type="ECO:0000256" key="3">
    <source>
        <dbReference type="ARBA" id="ARBA00023295"/>
    </source>
</evidence>
<keyword evidence="2" id="KW-0378">Hydrolase</keyword>
<evidence type="ECO:0000256" key="2">
    <source>
        <dbReference type="ARBA" id="ARBA00022801"/>
    </source>
</evidence>
<dbReference type="GO" id="GO:0008422">
    <property type="term" value="F:beta-glucosidase activity"/>
    <property type="evidence" value="ECO:0007669"/>
    <property type="project" value="TreeGrafter"/>
</dbReference>
<keyword evidence="6" id="KW-1185">Reference proteome</keyword>
<reference evidence="5 6" key="1">
    <citation type="journal article" date="2017" name="Curr. Biol.">
        <title>The Evolution of Venom by Co-option of Single-Copy Genes.</title>
        <authorList>
            <person name="Martinson E.O."/>
            <person name="Mrinalini"/>
            <person name="Kelkar Y.D."/>
            <person name="Chang C.H."/>
            <person name="Werren J.H."/>
        </authorList>
    </citation>
    <scope>NUCLEOTIDE SEQUENCE [LARGE SCALE GENOMIC DNA]</scope>
    <source>
        <strain evidence="5 6">Alberta</strain>
        <tissue evidence="5">Whole body</tissue>
    </source>
</reference>
<protein>
    <submittedName>
        <fullName evidence="5">Uncharacterized protein</fullName>
    </submittedName>
</protein>
<dbReference type="OrthoDB" id="7696649at2759"/>
<dbReference type="InterPro" id="IPR017853">
    <property type="entry name" value="GH"/>
</dbReference>
<dbReference type="PANTHER" id="PTHR10353:SF36">
    <property type="entry name" value="LP05116P"/>
    <property type="match status" value="1"/>
</dbReference>
<keyword evidence="3" id="KW-0326">Glycosidase</keyword>
<organism evidence="5 6">
    <name type="scientific">Trichomalopsis sarcophagae</name>
    <dbReference type="NCBI Taxonomy" id="543379"/>
    <lineage>
        <taxon>Eukaryota</taxon>
        <taxon>Metazoa</taxon>
        <taxon>Ecdysozoa</taxon>
        <taxon>Arthropoda</taxon>
        <taxon>Hexapoda</taxon>
        <taxon>Insecta</taxon>
        <taxon>Pterygota</taxon>
        <taxon>Neoptera</taxon>
        <taxon>Endopterygota</taxon>
        <taxon>Hymenoptera</taxon>
        <taxon>Apocrita</taxon>
        <taxon>Proctotrupomorpha</taxon>
        <taxon>Chalcidoidea</taxon>
        <taxon>Pteromalidae</taxon>
        <taxon>Pteromalinae</taxon>
        <taxon>Trichomalopsis</taxon>
    </lineage>
</organism>
<dbReference type="PANTHER" id="PTHR10353">
    <property type="entry name" value="GLYCOSYL HYDROLASE"/>
    <property type="match status" value="1"/>
</dbReference>
<dbReference type="GO" id="GO:0005975">
    <property type="term" value="P:carbohydrate metabolic process"/>
    <property type="evidence" value="ECO:0007669"/>
    <property type="project" value="InterPro"/>
</dbReference>
<dbReference type="Gene3D" id="3.20.20.80">
    <property type="entry name" value="Glycosidases"/>
    <property type="match status" value="1"/>
</dbReference>
<evidence type="ECO:0000256" key="4">
    <source>
        <dbReference type="RuleBase" id="RU003690"/>
    </source>
</evidence>
<accession>A0A232FHP2</accession>
<proteinExistence type="inferred from homology"/>
<evidence type="ECO:0000313" key="5">
    <source>
        <dbReference type="EMBL" id="OXU30192.1"/>
    </source>
</evidence>
<dbReference type="EMBL" id="NNAY01000186">
    <property type="protein sequence ID" value="OXU30192.1"/>
    <property type="molecule type" value="Genomic_DNA"/>
</dbReference>
<comment type="caution">
    <text evidence="5">The sequence shown here is derived from an EMBL/GenBank/DDBJ whole genome shotgun (WGS) entry which is preliminary data.</text>
</comment>
<dbReference type="Proteomes" id="UP000215335">
    <property type="component" value="Unassembled WGS sequence"/>
</dbReference>
<dbReference type="Pfam" id="PF00232">
    <property type="entry name" value="Glyco_hydro_1"/>
    <property type="match status" value="1"/>
</dbReference>
<evidence type="ECO:0000256" key="1">
    <source>
        <dbReference type="ARBA" id="ARBA00010838"/>
    </source>
</evidence>
<dbReference type="PRINTS" id="PR00131">
    <property type="entry name" value="GLHYDRLASE1"/>
</dbReference>
<dbReference type="AlphaFoldDB" id="A0A232FHP2"/>
<dbReference type="SUPFAM" id="SSF51445">
    <property type="entry name" value="(Trans)glycosidases"/>
    <property type="match status" value="1"/>
</dbReference>
<sequence length="132" mass="15528">MVYRTCNVVPRRMLDTLLKIKKDYGNPPLYIITENGISDTGVIDDIQRIEYLYSYMKYVLTATNSFGYNVKGYTVWSLLDNFEWDRGYSVKFGLIHVDFNDPNRTRTPKKSAAWLSNVKRTRKLQHVTYNDI</sequence>
<name>A0A232FHP2_9HYME</name>
<dbReference type="STRING" id="543379.A0A232FHP2"/>
<gene>
    <name evidence="5" type="ORF">TSAR_003778</name>
</gene>
<comment type="similarity">
    <text evidence="1 4">Belongs to the glycosyl hydrolase 1 family.</text>
</comment>
<evidence type="ECO:0000313" key="6">
    <source>
        <dbReference type="Proteomes" id="UP000215335"/>
    </source>
</evidence>
<dbReference type="InterPro" id="IPR001360">
    <property type="entry name" value="Glyco_hydro_1"/>
</dbReference>